<keyword evidence="3 7" id="KW-0547">Nucleotide-binding</keyword>
<dbReference type="Gene3D" id="3.40.50.620">
    <property type="entry name" value="HUPs"/>
    <property type="match status" value="1"/>
</dbReference>
<accession>A0A5B8ULK4</accession>
<dbReference type="PANTHER" id="PTHR43311">
    <property type="entry name" value="GLUTAMATE--TRNA LIGASE"/>
    <property type="match status" value="1"/>
</dbReference>
<gene>
    <name evidence="9" type="ORF">FSB75_17105</name>
</gene>
<dbReference type="OrthoDB" id="9807503at2"/>
<sequence>MPPDGTFLKTRIAPTPSGYLHAGNAVNFLLTAALAKKHSAKLLLRIDDLDRERYRQAYATDVFQTLRFLNIQCDEGPQSLEEFERHWSQRHRLNLYAAALEKLKETNAVFACTCSRTQSNACTCFQKNLPLDANGASWRLRTNENSVCVRTIDGNETIAHLPAEMKNFIVRKKDGLPAYQLASVVDDLHFGIDFIVRGQDLWPSTLAQQFLARQLGEERFASIRFYHHPLLMHESGEKLSKSAGDTSVKHWRNESQTSAAFFHYLGGLLHAPFPVHNGDDVLKLFGL</sequence>
<evidence type="ECO:0000256" key="7">
    <source>
        <dbReference type="RuleBase" id="RU363037"/>
    </source>
</evidence>
<dbReference type="InterPro" id="IPR049940">
    <property type="entry name" value="GluQ/Sye"/>
</dbReference>
<keyword evidence="4" id="KW-0862">Zinc</keyword>
<comment type="similarity">
    <text evidence="7">Belongs to the class-I aminoacyl-tRNA synthetase family.</text>
</comment>
<dbReference type="PROSITE" id="PS00178">
    <property type="entry name" value="AA_TRNA_LIGASE_I"/>
    <property type="match status" value="1"/>
</dbReference>
<dbReference type="InterPro" id="IPR001412">
    <property type="entry name" value="aa-tRNA-synth_I_CS"/>
</dbReference>
<evidence type="ECO:0000313" key="10">
    <source>
        <dbReference type="Proteomes" id="UP000321204"/>
    </source>
</evidence>
<keyword evidence="6 7" id="KW-0030">Aminoacyl-tRNA synthetase</keyword>
<dbReference type="PANTHER" id="PTHR43311:SF1">
    <property type="entry name" value="GLUTAMYL-Q TRNA(ASP) SYNTHETASE"/>
    <property type="match status" value="1"/>
</dbReference>
<dbReference type="KEGG" id="fgg:FSB75_17105"/>
<dbReference type="SUPFAM" id="SSF52374">
    <property type="entry name" value="Nucleotidylyl transferase"/>
    <property type="match status" value="1"/>
</dbReference>
<dbReference type="InterPro" id="IPR000924">
    <property type="entry name" value="Glu/Gln-tRNA-synth"/>
</dbReference>
<dbReference type="InterPro" id="IPR020058">
    <property type="entry name" value="Glu/Gln-tRNA-synth_Ib_cat-dom"/>
</dbReference>
<evidence type="ECO:0000256" key="1">
    <source>
        <dbReference type="ARBA" id="ARBA00022598"/>
    </source>
</evidence>
<dbReference type="Pfam" id="PF00749">
    <property type="entry name" value="tRNA-synt_1c"/>
    <property type="match status" value="1"/>
</dbReference>
<keyword evidence="2" id="KW-0479">Metal-binding</keyword>
<dbReference type="PRINTS" id="PR00987">
    <property type="entry name" value="TRNASYNTHGLU"/>
</dbReference>
<name>A0A5B8ULK4_9BACT</name>
<evidence type="ECO:0000256" key="6">
    <source>
        <dbReference type="ARBA" id="ARBA00023146"/>
    </source>
</evidence>
<dbReference type="RefSeq" id="WP_146789987.1">
    <property type="nucleotide sequence ID" value="NZ_BAABIO010000003.1"/>
</dbReference>
<protein>
    <submittedName>
        <fullName evidence="9">tRNA glutamyl-Q synthetase</fullName>
    </submittedName>
</protein>
<dbReference type="GO" id="GO:0006424">
    <property type="term" value="P:glutamyl-tRNA aminoacylation"/>
    <property type="evidence" value="ECO:0007669"/>
    <property type="project" value="TreeGrafter"/>
</dbReference>
<reference evidence="9 10" key="1">
    <citation type="journal article" date="2015" name="Int. J. Syst. Evol. Microbiol.">
        <title>Flavisolibacter ginsenosidimutans sp. nov., with ginsenoside-converting activity isolated from soil used for cultivating ginseng.</title>
        <authorList>
            <person name="Zhao Y."/>
            <person name="Liu Q."/>
            <person name="Kang M.S."/>
            <person name="Jin F."/>
            <person name="Yu H."/>
            <person name="Im W.T."/>
        </authorList>
    </citation>
    <scope>NUCLEOTIDE SEQUENCE [LARGE SCALE GENOMIC DNA]</scope>
    <source>
        <strain evidence="9 10">Gsoil 636</strain>
    </source>
</reference>
<evidence type="ECO:0000313" key="9">
    <source>
        <dbReference type="EMBL" id="QEC57547.1"/>
    </source>
</evidence>
<dbReference type="GO" id="GO:0005829">
    <property type="term" value="C:cytosol"/>
    <property type="evidence" value="ECO:0007669"/>
    <property type="project" value="TreeGrafter"/>
</dbReference>
<keyword evidence="10" id="KW-1185">Reference proteome</keyword>
<keyword evidence="1 7" id="KW-0436">Ligase</keyword>
<evidence type="ECO:0000256" key="5">
    <source>
        <dbReference type="ARBA" id="ARBA00022840"/>
    </source>
</evidence>
<dbReference type="GO" id="GO:0005524">
    <property type="term" value="F:ATP binding"/>
    <property type="evidence" value="ECO:0007669"/>
    <property type="project" value="UniProtKB-KW"/>
</dbReference>
<organism evidence="9 10">
    <name type="scientific">Flavisolibacter ginsenosidimutans</name>
    <dbReference type="NCBI Taxonomy" id="661481"/>
    <lineage>
        <taxon>Bacteria</taxon>
        <taxon>Pseudomonadati</taxon>
        <taxon>Bacteroidota</taxon>
        <taxon>Chitinophagia</taxon>
        <taxon>Chitinophagales</taxon>
        <taxon>Chitinophagaceae</taxon>
        <taxon>Flavisolibacter</taxon>
    </lineage>
</organism>
<dbReference type="InterPro" id="IPR014729">
    <property type="entry name" value="Rossmann-like_a/b/a_fold"/>
</dbReference>
<dbReference type="Proteomes" id="UP000321204">
    <property type="component" value="Chromosome"/>
</dbReference>
<evidence type="ECO:0000259" key="8">
    <source>
        <dbReference type="Pfam" id="PF00749"/>
    </source>
</evidence>
<evidence type="ECO:0000256" key="2">
    <source>
        <dbReference type="ARBA" id="ARBA00022723"/>
    </source>
</evidence>
<keyword evidence="7" id="KW-0648">Protein biosynthesis</keyword>
<evidence type="ECO:0000256" key="3">
    <source>
        <dbReference type="ARBA" id="ARBA00022741"/>
    </source>
</evidence>
<feature type="domain" description="Glutamyl/glutaminyl-tRNA synthetase class Ib catalytic" evidence="8">
    <location>
        <begin position="9"/>
        <end position="265"/>
    </location>
</feature>
<evidence type="ECO:0000256" key="4">
    <source>
        <dbReference type="ARBA" id="ARBA00022833"/>
    </source>
</evidence>
<dbReference type="EMBL" id="CP042433">
    <property type="protein sequence ID" value="QEC57547.1"/>
    <property type="molecule type" value="Genomic_DNA"/>
</dbReference>
<dbReference type="GO" id="GO:0004818">
    <property type="term" value="F:glutamate-tRNA ligase activity"/>
    <property type="evidence" value="ECO:0007669"/>
    <property type="project" value="TreeGrafter"/>
</dbReference>
<dbReference type="AlphaFoldDB" id="A0A5B8ULK4"/>
<keyword evidence="5 7" id="KW-0067">ATP-binding</keyword>
<proteinExistence type="inferred from homology"/>